<dbReference type="Pfam" id="PF00106">
    <property type="entry name" value="adh_short"/>
    <property type="match status" value="1"/>
</dbReference>
<evidence type="ECO:0000313" key="4">
    <source>
        <dbReference type="EMBL" id="MCC9630666.1"/>
    </source>
</evidence>
<name>A0A9X1MPR4_9BACT</name>
<proteinExistence type="inferred from homology"/>
<protein>
    <submittedName>
        <fullName evidence="4">SDR family oxidoreductase</fullName>
    </submittedName>
</protein>
<dbReference type="AlphaFoldDB" id="A0A9X1MPR4"/>
<gene>
    <name evidence="4" type="ORF">LOC68_19910</name>
</gene>
<dbReference type="PRINTS" id="PR00080">
    <property type="entry name" value="SDRFAMILY"/>
</dbReference>
<dbReference type="RefSeq" id="WP_230221988.1">
    <property type="nucleotide sequence ID" value="NZ_JAJKFT010000010.1"/>
</dbReference>
<reference evidence="4" key="1">
    <citation type="submission" date="2021-11" db="EMBL/GenBank/DDBJ databases">
        <title>Genome sequence.</title>
        <authorList>
            <person name="Sun Q."/>
        </authorList>
    </citation>
    <scope>NUCLEOTIDE SEQUENCE</scope>
    <source>
        <strain evidence="4">JC732</strain>
    </source>
</reference>
<evidence type="ECO:0000256" key="1">
    <source>
        <dbReference type="ARBA" id="ARBA00006484"/>
    </source>
</evidence>
<dbReference type="SUPFAM" id="SSF51735">
    <property type="entry name" value="NAD(P)-binding Rossmann-fold domains"/>
    <property type="match status" value="1"/>
</dbReference>
<dbReference type="Gene3D" id="3.40.50.720">
    <property type="entry name" value="NAD(P)-binding Rossmann-like Domain"/>
    <property type="match status" value="1"/>
</dbReference>
<dbReference type="PROSITE" id="PS00061">
    <property type="entry name" value="ADH_SHORT"/>
    <property type="match status" value="1"/>
</dbReference>
<dbReference type="Proteomes" id="UP001139103">
    <property type="component" value="Unassembled WGS sequence"/>
</dbReference>
<keyword evidence="2" id="KW-0560">Oxidoreductase</keyword>
<dbReference type="InterPro" id="IPR036291">
    <property type="entry name" value="NAD(P)-bd_dom_sf"/>
</dbReference>
<dbReference type="PANTHER" id="PTHR43669:SF3">
    <property type="entry name" value="ALCOHOL DEHYDROGENASE, PUTATIVE (AFU_ORTHOLOGUE AFUA_3G03445)-RELATED"/>
    <property type="match status" value="1"/>
</dbReference>
<sequence>MSFEINGKVALVTGANRGIGKAIVESLLAHGAKKVYAAVRDPQSAQPLVAQYGDRVVPIEVDLQNEATVHAAAQTASDVELVVNNAGVYKSESPLSPKAFDALQFEFDVNVYGLIRVAQAFAPVLKKNGGGAFVQLNSVVSIKTFGSAATYSASKAASYSITQALREELGAQGTVVVSVHPGPIATDMADAAGFGEIAEPASLVSEAIVDALKNEEFHVFPDSMAKQFYAGYENYAKNYIEANMAEA</sequence>
<evidence type="ECO:0000313" key="5">
    <source>
        <dbReference type="Proteomes" id="UP001139103"/>
    </source>
</evidence>
<evidence type="ECO:0000256" key="2">
    <source>
        <dbReference type="ARBA" id="ARBA00023002"/>
    </source>
</evidence>
<keyword evidence="5" id="KW-1185">Reference proteome</keyword>
<dbReference type="PRINTS" id="PR00081">
    <property type="entry name" value="GDHRDH"/>
</dbReference>
<dbReference type="PANTHER" id="PTHR43669">
    <property type="entry name" value="5-KETO-D-GLUCONATE 5-REDUCTASE"/>
    <property type="match status" value="1"/>
</dbReference>
<dbReference type="EMBL" id="JAJKFT010000010">
    <property type="protein sequence ID" value="MCC9630666.1"/>
    <property type="molecule type" value="Genomic_DNA"/>
</dbReference>
<dbReference type="InterPro" id="IPR020904">
    <property type="entry name" value="Sc_DH/Rdtase_CS"/>
</dbReference>
<dbReference type="InterPro" id="IPR002347">
    <property type="entry name" value="SDR_fam"/>
</dbReference>
<accession>A0A9X1MPR4</accession>
<dbReference type="GO" id="GO:0016491">
    <property type="term" value="F:oxidoreductase activity"/>
    <property type="evidence" value="ECO:0007669"/>
    <property type="project" value="UniProtKB-KW"/>
</dbReference>
<evidence type="ECO:0000256" key="3">
    <source>
        <dbReference type="RuleBase" id="RU000363"/>
    </source>
</evidence>
<dbReference type="NCBIfam" id="NF006120">
    <property type="entry name" value="PRK08264.1-6"/>
    <property type="match status" value="1"/>
</dbReference>
<organism evidence="4 5">
    <name type="scientific">Blastopirellula sediminis</name>
    <dbReference type="NCBI Taxonomy" id="2894196"/>
    <lineage>
        <taxon>Bacteria</taxon>
        <taxon>Pseudomonadati</taxon>
        <taxon>Planctomycetota</taxon>
        <taxon>Planctomycetia</taxon>
        <taxon>Pirellulales</taxon>
        <taxon>Pirellulaceae</taxon>
        <taxon>Blastopirellula</taxon>
    </lineage>
</organism>
<comment type="caution">
    <text evidence="4">The sequence shown here is derived from an EMBL/GenBank/DDBJ whole genome shotgun (WGS) entry which is preliminary data.</text>
</comment>
<comment type="similarity">
    <text evidence="1 3">Belongs to the short-chain dehydrogenases/reductases (SDR) family.</text>
</comment>